<dbReference type="Proteomes" id="UP000305398">
    <property type="component" value="Chromosome"/>
</dbReference>
<reference evidence="2 3" key="1">
    <citation type="submission" date="2019-06" db="EMBL/GenBank/DDBJ databases">
        <authorList>
            <person name="Srinivasan S."/>
        </authorList>
    </citation>
    <scope>NUCLEOTIDE SEQUENCE [LARGE SCALE GENOMIC DNA]</scope>
    <source>
        <strain evidence="2 3">17J68-5</strain>
    </source>
</reference>
<dbReference type="KEGG" id="hyj:FHG12_11310"/>
<evidence type="ECO:0008006" key="4">
    <source>
        <dbReference type="Google" id="ProtNLM"/>
    </source>
</evidence>
<keyword evidence="3" id="KW-1185">Reference proteome</keyword>
<dbReference type="RefSeq" id="WP_139515829.1">
    <property type="nucleotide sequence ID" value="NZ_CP040896.1"/>
</dbReference>
<proteinExistence type="predicted"/>
<keyword evidence="1" id="KW-0732">Signal</keyword>
<feature type="signal peptide" evidence="1">
    <location>
        <begin position="1"/>
        <end position="20"/>
    </location>
</feature>
<name>A0A5B8A1Q9_9BACT</name>
<protein>
    <recommendedName>
        <fullName evidence="4">PorT family protein</fullName>
    </recommendedName>
</protein>
<evidence type="ECO:0000313" key="2">
    <source>
        <dbReference type="EMBL" id="QDA60653.1"/>
    </source>
</evidence>
<feature type="chain" id="PRO_5022890509" description="PorT family protein" evidence="1">
    <location>
        <begin position="21"/>
        <end position="424"/>
    </location>
</feature>
<evidence type="ECO:0000313" key="3">
    <source>
        <dbReference type="Proteomes" id="UP000305398"/>
    </source>
</evidence>
<dbReference type="EMBL" id="CP040896">
    <property type="protein sequence ID" value="QDA60653.1"/>
    <property type="molecule type" value="Genomic_DNA"/>
</dbReference>
<sequence>MHKTLLICLLFLCHSQLAHCQVFESGYIVLSHGDTLRGEVENAFWEDPPSAVRFRATATDHVISYPAQKLSSVCLSTGRLLRRVLLPVDRYAETRLEHLTVVQPRRQLPDSLLADVLIEGPASLLGVSLDQTKHFFVQRPGQPYLEMAERHYLASRGGSTYIADGNNYKSQLLLYFGDCEAAVKASEKAPFTAAGLKLVVQAYNTQCSAERQAGQEIITDKLHRTASVIRMGAVMGGRYNSVRFGGSNGGALAGLNADGRMHLLGGGYLDVVNAGRRLALHSAFLVSGFGRPKPVAFASAGSYNRFEWHGTHVYLQGGLRGYLPIGRYYQVLVGSGYEVNSFWNIKSLLSHSYEANQSTFIGGFVGTVLPYVEVGLNRDRLAVTLNGRVYEKIYYDQYPINFWSLSMALSYRLNANADTKKEAK</sequence>
<organism evidence="2 3">
    <name type="scientific">Hymenobacter jejuensis</name>
    <dbReference type="NCBI Taxonomy" id="2502781"/>
    <lineage>
        <taxon>Bacteria</taxon>
        <taxon>Pseudomonadati</taxon>
        <taxon>Bacteroidota</taxon>
        <taxon>Cytophagia</taxon>
        <taxon>Cytophagales</taxon>
        <taxon>Hymenobacteraceae</taxon>
        <taxon>Hymenobacter</taxon>
    </lineage>
</organism>
<gene>
    <name evidence="2" type="ORF">FHG12_11310</name>
</gene>
<dbReference type="AlphaFoldDB" id="A0A5B8A1Q9"/>
<dbReference type="OrthoDB" id="921445at2"/>
<accession>A0A5B8A1Q9</accession>
<evidence type="ECO:0000256" key="1">
    <source>
        <dbReference type="SAM" id="SignalP"/>
    </source>
</evidence>